<dbReference type="NCBIfam" id="NF004017">
    <property type="entry name" value="PRK05479.1"/>
    <property type="match status" value="1"/>
</dbReference>
<dbReference type="UniPathway" id="UPA00049">
    <property type="reaction ID" value="UER00060"/>
</dbReference>
<dbReference type="GO" id="GO:0000287">
    <property type="term" value="F:magnesium ion binding"/>
    <property type="evidence" value="ECO:0007669"/>
    <property type="project" value="UniProtKB-UniRule"/>
</dbReference>
<evidence type="ECO:0000313" key="13">
    <source>
        <dbReference type="EMBL" id="ACI27078.1"/>
    </source>
</evidence>
<feature type="binding site" evidence="9 10">
    <location>
        <position position="202"/>
    </location>
    <ligand>
        <name>Mg(2+)</name>
        <dbReference type="ChEBI" id="CHEBI:18420"/>
        <label>2</label>
    </ligand>
</feature>
<dbReference type="Pfam" id="PF01450">
    <property type="entry name" value="KARI_C"/>
    <property type="match status" value="1"/>
</dbReference>
<protein>
    <recommendedName>
        <fullName evidence="9">Ketol-acid reductoisomerase (NADP(+))</fullName>
        <shortName evidence="9">KARI</shortName>
        <ecNumber evidence="9">1.1.1.86</ecNumber>
    </recommendedName>
    <alternativeName>
        <fullName evidence="9">Acetohydroxy-acid isomeroreductase</fullName>
        <shortName evidence="9">AHIR</shortName>
    </alternativeName>
    <alternativeName>
        <fullName evidence="9">Alpha-keto-beta-hydroxylacyl reductoisomerase</fullName>
    </alternativeName>
</protein>
<feature type="binding site" evidence="9">
    <location>
        <begin position="35"/>
        <end position="38"/>
    </location>
    <ligand>
        <name>NADP(+)</name>
        <dbReference type="ChEBI" id="CHEBI:58349"/>
    </ligand>
</feature>
<sequence length="339" mass="37579">MLKTLGDLILALPVYYDKDIDLGVIQSLQVGIIGYGVQGEAQALNLRDSKVRVRIGLYQGSLSVSKAKKEGFEVLGVKELVQQSDVIMALLPDELHKEVLEKEVIPFLKEGQIVGFAHGFSVHFNQVVLPKGVGAILVAPKGPGSALREEYLKNKGLYHLIAIEQENSKNNAKAVALSYAKAMGGGRMGVLETSFKEECESDLFGEQAVLCGGLEAIVRMGFETLIKAGYPEELAYFECVHEVKLVADLLHYKGVEGLRKHISNTAEFGAIKAREPMAKLLKKRMQKILKKIQNGSFAKDFLLEKSLNYPRLNTERKALKETKIEQIGEILRVPFNRKK</sequence>
<evidence type="ECO:0000256" key="1">
    <source>
        <dbReference type="ARBA" id="ARBA00004864"/>
    </source>
</evidence>
<dbReference type="NCBIfam" id="TIGR00465">
    <property type="entry name" value="ilvC"/>
    <property type="match status" value="1"/>
</dbReference>
<dbReference type="GO" id="GO:0009099">
    <property type="term" value="P:L-valine biosynthetic process"/>
    <property type="evidence" value="ECO:0007669"/>
    <property type="project" value="UniProtKB-UniRule"/>
</dbReference>
<comment type="similarity">
    <text evidence="3 9 10">Belongs to the ketol-acid reductoisomerase family.</text>
</comment>
<dbReference type="HAMAP" id="MF_00435">
    <property type="entry name" value="IlvC"/>
    <property type="match status" value="1"/>
</dbReference>
<dbReference type="Gene3D" id="3.40.50.720">
    <property type="entry name" value="NAD(P)-binding Rossmann-like Domain"/>
    <property type="match status" value="1"/>
</dbReference>
<reference evidence="13 14" key="1">
    <citation type="journal article" date="2009" name="J. Bacteriol.">
        <title>The complete genome sequence of Helicobacter pylori strain G27.</title>
        <authorList>
            <person name="Baltrus D.A."/>
            <person name="Amieva M.R."/>
            <person name="Covacci A."/>
            <person name="Lowe T.M."/>
            <person name="Merrell D.S."/>
            <person name="Ottemann K.M."/>
            <person name="Stein M."/>
            <person name="Salama N.R."/>
            <person name="Guillemin K."/>
        </authorList>
    </citation>
    <scope>NUCLEOTIDE SEQUENCE [LARGE SCALE GENOMIC DNA]</scope>
    <source>
        <strain evidence="13 14">G27</strain>
    </source>
</reference>
<feature type="domain" description="KARI N-terminal Rossmann" evidence="11">
    <location>
        <begin position="12"/>
        <end position="193"/>
    </location>
</feature>
<comment type="pathway">
    <text evidence="1 9">Amino-acid biosynthesis; L-valine biosynthesis; L-valine from pyruvate: step 2/4.</text>
</comment>
<keyword evidence="7 9" id="KW-0560">Oxidoreductase</keyword>
<dbReference type="KEGG" id="hpg:HPG27_312"/>
<evidence type="ECO:0000256" key="6">
    <source>
        <dbReference type="ARBA" id="ARBA00022842"/>
    </source>
</evidence>
<dbReference type="SUPFAM" id="SSF48179">
    <property type="entry name" value="6-phosphogluconate dehydrogenase C-terminal domain-like"/>
    <property type="match status" value="1"/>
</dbReference>
<dbReference type="InterPro" id="IPR000506">
    <property type="entry name" value="KARI_C"/>
</dbReference>
<keyword evidence="14" id="KW-1185">Reference proteome</keyword>
<organism evidence="13 14">
    <name type="scientific">Helicobacter pylori (strain G27)</name>
    <dbReference type="NCBI Taxonomy" id="563041"/>
    <lineage>
        <taxon>Bacteria</taxon>
        <taxon>Pseudomonadati</taxon>
        <taxon>Campylobacterota</taxon>
        <taxon>Epsilonproteobacteria</taxon>
        <taxon>Campylobacterales</taxon>
        <taxon>Helicobacteraceae</taxon>
        <taxon>Helicobacter</taxon>
    </lineage>
</organism>
<feature type="binding site" evidence="9 10">
    <location>
        <position position="202"/>
    </location>
    <ligand>
        <name>Mg(2+)</name>
        <dbReference type="ChEBI" id="CHEBI:18420"/>
        <label>1</label>
    </ligand>
</feature>
<keyword evidence="4 9" id="KW-0028">Amino-acid biosynthesis</keyword>
<evidence type="ECO:0000256" key="10">
    <source>
        <dbReference type="PROSITE-ProRule" id="PRU01198"/>
    </source>
</evidence>
<dbReference type="HOGENOM" id="CLU_033821_0_1_7"/>
<dbReference type="GO" id="GO:0050661">
    <property type="term" value="F:NADP binding"/>
    <property type="evidence" value="ECO:0007669"/>
    <property type="project" value="InterPro"/>
</dbReference>
<dbReference type="Pfam" id="PF07991">
    <property type="entry name" value="KARI_N"/>
    <property type="match status" value="1"/>
</dbReference>
<keyword evidence="5 9" id="KW-0479">Metal-binding</keyword>
<dbReference type="InterPro" id="IPR014359">
    <property type="entry name" value="KARI_prok"/>
</dbReference>
<feature type="binding site" evidence="9 10">
    <location>
        <position position="206"/>
    </location>
    <ligand>
        <name>Mg(2+)</name>
        <dbReference type="ChEBI" id="CHEBI:18420"/>
        <label>1</label>
    </ligand>
</feature>
<feature type="binding site" evidence="9">
    <location>
        <position position="63"/>
    </location>
    <ligand>
        <name>NADP(+)</name>
        <dbReference type="ChEBI" id="CHEBI:58349"/>
    </ligand>
</feature>
<dbReference type="GO" id="GO:0005829">
    <property type="term" value="C:cytosol"/>
    <property type="evidence" value="ECO:0007669"/>
    <property type="project" value="TreeGrafter"/>
</dbReference>
<evidence type="ECO:0000256" key="7">
    <source>
        <dbReference type="ARBA" id="ARBA00023002"/>
    </source>
</evidence>
<dbReference type="EC" id="1.1.1.86" evidence="9"/>
<evidence type="ECO:0000256" key="3">
    <source>
        <dbReference type="ARBA" id="ARBA00010318"/>
    </source>
</evidence>
<dbReference type="PANTHER" id="PTHR21371">
    <property type="entry name" value="KETOL-ACID REDUCTOISOMERASE, MITOCHONDRIAL"/>
    <property type="match status" value="1"/>
</dbReference>
<feature type="domain" description="KARI C-terminal knotted" evidence="12">
    <location>
        <begin position="194"/>
        <end position="338"/>
    </location>
</feature>
<dbReference type="InterPro" id="IPR008927">
    <property type="entry name" value="6-PGluconate_DH-like_C_sf"/>
</dbReference>
<dbReference type="InterPro" id="IPR013023">
    <property type="entry name" value="KARI"/>
</dbReference>
<dbReference type="Proteomes" id="UP000001735">
    <property type="component" value="Chromosome"/>
</dbReference>
<dbReference type="Gene3D" id="6.10.240.10">
    <property type="match status" value="1"/>
</dbReference>
<keyword evidence="8 9" id="KW-0100">Branched-chain amino acid biosynthesis</keyword>
<dbReference type="GO" id="GO:0004455">
    <property type="term" value="F:ketol-acid reductoisomerase activity"/>
    <property type="evidence" value="ECO:0007669"/>
    <property type="project" value="UniProtKB-UniRule"/>
</dbReference>
<evidence type="ECO:0000256" key="4">
    <source>
        <dbReference type="ARBA" id="ARBA00022605"/>
    </source>
</evidence>
<dbReference type="EMBL" id="CP001173">
    <property type="protein sequence ID" value="ACI27078.1"/>
    <property type="molecule type" value="Genomic_DNA"/>
</dbReference>
<dbReference type="InterPro" id="IPR013116">
    <property type="entry name" value="KARI_N"/>
</dbReference>
<keyword evidence="9" id="KW-0521">NADP</keyword>
<evidence type="ECO:0000259" key="11">
    <source>
        <dbReference type="PROSITE" id="PS51850"/>
    </source>
</evidence>
<dbReference type="GO" id="GO:0009097">
    <property type="term" value="P:isoleucine biosynthetic process"/>
    <property type="evidence" value="ECO:0007669"/>
    <property type="project" value="UniProtKB-UniRule"/>
</dbReference>
<evidence type="ECO:0000256" key="8">
    <source>
        <dbReference type="ARBA" id="ARBA00023304"/>
    </source>
</evidence>
<evidence type="ECO:0000256" key="9">
    <source>
        <dbReference type="HAMAP-Rule" id="MF_00435"/>
    </source>
</evidence>
<feature type="active site" evidence="9">
    <location>
        <position position="118"/>
    </location>
</feature>
<feature type="binding site" evidence="9 10">
    <location>
        <position position="263"/>
    </location>
    <ligand>
        <name>substrate</name>
    </ligand>
</feature>
<gene>
    <name evidence="9" type="primary">ilvC</name>
    <name evidence="13" type="ordered locus">HPG27_312</name>
</gene>
<name>B5ZA98_HELPG</name>
<evidence type="ECO:0000259" key="12">
    <source>
        <dbReference type="PROSITE" id="PS51851"/>
    </source>
</evidence>
<comment type="cofactor">
    <cofactor evidence="9">
        <name>Mg(2+)</name>
        <dbReference type="ChEBI" id="CHEBI:18420"/>
    </cofactor>
    <text evidence="9">Binds 2 magnesium ions per subunit.</text>
</comment>
<evidence type="ECO:0000256" key="2">
    <source>
        <dbReference type="ARBA" id="ARBA00004885"/>
    </source>
</evidence>
<dbReference type="PROSITE" id="PS51851">
    <property type="entry name" value="KARI_C"/>
    <property type="match status" value="1"/>
</dbReference>
<comment type="pathway">
    <text evidence="2 9">Amino-acid biosynthesis; L-isoleucine biosynthesis; L-isoleucine from 2-oxobutanoate: step 2/4.</text>
</comment>
<feature type="binding site" evidence="9">
    <location>
        <position position="144"/>
    </location>
    <ligand>
        <name>NADP(+)</name>
        <dbReference type="ChEBI" id="CHEBI:58349"/>
    </ligand>
</feature>
<feature type="binding site" evidence="9 10">
    <location>
        <position position="242"/>
    </location>
    <ligand>
        <name>Mg(2+)</name>
        <dbReference type="ChEBI" id="CHEBI:18420"/>
        <label>2</label>
    </ligand>
</feature>
<dbReference type="InterPro" id="IPR036291">
    <property type="entry name" value="NAD(P)-bd_dom_sf"/>
</dbReference>
<feature type="binding site" evidence="9 10">
    <location>
        <position position="238"/>
    </location>
    <ligand>
        <name>Mg(2+)</name>
        <dbReference type="ChEBI" id="CHEBI:18420"/>
        <label>2</label>
    </ligand>
</feature>
<comment type="catalytic activity">
    <reaction evidence="9">
        <text>(2R)-2,3-dihydroxy-3-methylbutanoate + NADP(+) = (2S)-2-acetolactate + NADPH + H(+)</text>
        <dbReference type="Rhea" id="RHEA:22068"/>
        <dbReference type="ChEBI" id="CHEBI:15378"/>
        <dbReference type="ChEBI" id="CHEBI:49072"/>
        <dbReference type="ChEBI" id="CHEBI:57783"/>
        <dbReference type="ChEBI" id="CHEBI:58349"/>
        <dbReference type="ChEBI" id="CHEBI:58476"/>
        <dbReference type="EC" id="1.1.1.86"/>
    </reaction>
</comment>
<evidence type="ECO:0000313" key="14">
    <source>
        <dbReference type="Proteomes" id="UP000001735"/>
    </source>
</evidence>
<keyword evidence="6 9" id="KW-0460">Magnesium</keyword>
<dbReference type="UniPathway" id="UPA00047">
    <property type="reaction ID" value="UER00056"/>
</dbReference>
<comment type="caution">
    <text evidence="9">Lacks conserved residue(s) required for the propagation of feature annotation.</text>
</comment>
<feature type="binding site" evidence="9">
    <location>
        <position position="61"/>
    </location>
    <ligand>
        <name>NADP(+)</name>
        <dbReference type="ChEBI" id="CHEBI:58349"/>
    </ligand>
</feature>
<proteinExistence type="inferred from homology"/>
<comment type="catalytic activity">
    <reaction evidence="9">
        <text>(2R,3R)-2,3-dihydroxy-3-methylpentanoate + NADP(+) = (S)-2-ethyl-2-hydroxy-3-oxobutanoate + NADPH + H(+)</text>
        <dbReference type="Rhea" id="RHEA:13493"/>
        <dbReference type="ChEBI" id="CHEBI:15378"/>
        <dbReference type="ChEBI" id="CHEBI:49256"/>
        <dbReference type="ChEBI" id="CHEBI:49258"/>
        <dbReference type="ChEBI" id="CHEBI:57783"/>
        <dbReference type="ChEBI" id="CHEBI:58349"/>
        <dbReference type="EC" id="1.1.1.86"/>
    </reaction>
</comment>
<dbReference type="SUPFAM" id="SSF51735">
    <property type="entry name" value="NAD(P)-binding Rossmann-fold domains"/>
    <property type="match status" value="1"/>
</dbReference>
<evidence type="ECO:0000256" key="5">
    <source>
        <dbReference type="ARBA" id="ARBA00022723"/>
    </source>
</evidence>
<comment type="function">
    <text evidence="9">Involved in the biosynthesis of branched-chain amino acids (BCAA). Catalyzes an alkyl-migration followed by a ketol-acid reduction of (S)-2-acetolactate (S2AL) to yield (R)-2,3-dihydroxy-isovalerate. In the isomerase reaction, S2AL is rearranged via a Mg-dependent methyl migration to produce 3-hydroxy-3-methyl-2-ketobutyrate (HMKB). In the reductase reaction, this 2-ketoacid undergoes a metal-dependent reduction by NADPH to yield (R)-2,3-dihydroxy-isovalerate.</text>
</comment>
<dbReference type="PANTHER" id="PTHR21371:SF1">
    <property type="entry name" value="KETOL-ACID REDUCTOISOMERASE, MITOCHONDRIAL"/>
    <property type="match status" value="1"/>
</dbReference>
<dbReference type="GO" id="GO:0016853">
    <property type="term" value="F:isomerase activity"/>
    <property type="evidence" value="ECO:0007669"/>
    <property type="project" value="UniProtKB-KW"/>
</dbReference>
<keyword evidence="13" id="KW-0413">Isomerase</keyword>
<dbReference type="AlphaFoldDB" id="B5ZA98"/>
<accession>B5ZA98</accession>
<dbReference type="PIRSF" id="PIRSF000116">
    <property type="entry name" value="IlvC_gammaproteo"/>
    <property type="match status" value="1"/>
</dbReference>
<dbReference type="PROSITE" id="PS51850">
    <property type="entry name" value="KARI_N"/>
    <property type="match status" value="1"/>
</dbReference>